<organism evidence="2 3">
    <name type="scientific">Candidatus Cryptobacteroides merdavium</name>
    <dbReference type="NCBI Taxonomy" id="2840769"/>
    <lineage>
        <taxon>Bacteria</taxon>
        <taxon>Pseudomonadati</taxon>
        <taxon>Bacteroidota</taxon>
        <taxon>Bacteroidia</taxon>
        <taxon>Bacteroidales</taxon>
        <taxon>Candidatus Cryptobacteroides</taxon>
    </lineage>
</organism>
<dbReference type="AlphaFoldDB" id="A0A9D9EE41"/>
<dbReference type="SUPFAM" id="SSF51445">
    <property type="entry name" value="(Trans)glycosidases"/>
    <property type="match status" value="1"/>
</dbReference>
<dbReference type="Gene3D" id="3.20.20.80">
    <property type="entry name" value="Glycosidases"/>
    <property type="match status" value="1"/>
</dbReference>
<sequence>MKKIVYIGLAGLAAVFALSACSDWVNPEANNYEPAGPEGSSHSEEYYAALREWKASRTVDENGVPNRSVTFGWFSDWSAVGSNMANQLMGLPDSVDFISIWGNWNNLTPEKFEDLRKVKEIKGTKCLMCFIVANVGDQTTPSEVRETRTVNGITYATEQEAVNAFWGFDEEADNGEAGVRKYARSLMDTIAKYNWDGFDLDLEPHYGSPGNIASYPDRLGYFLDEMSKEYGPASGTDMMLCVDGEPAWLNPEDGLLLDYFIIQAYTDGSISSTDYRIAELISNYADVLSPEAVVGKTILCSNFESYGSTGGPNYRTRDNQYTFQLNGFAQYYYPGVESPIGGIGAFRMVFDTNYEHYRQAMTTLHNYVYPWEQPAEGDGGETAGE</sequence>
<gene>
    <name evidence="2" type="ORF">IAC23_08885</name>
</gene>
<dbReference type="Proteomes" id="UP000823619">
    <property type="component" value="Unassembled WGS sequence"/>
</dbReference>
<accession>A0A9D9EE41</accession>
<dbReference type="EMBL" id="JADIMO010000112">
    <property type="protein sequence ID" value="MBO8445783.1"/>
    <property type="molecule type" value="Genomic_DNA"/>
</dbReference>
<feature type="signal peptide" evidence="1">
    <location>
        <begin position="1"/>
        <end position="22"/>
    </location>
</feature>
<keyword evidence="1" id="KW-0732">Signal</keyword>
<name>A0A9D9EE41_9BACT</name>
<evidence type="ECO:0000313" key="3">
    <source>
        <dbReference type="Proteomes" id="UP000823619"/>
    </source>
</evidence>
<reference evidence="2" key="2">
    <citation type="journal article" date="2021" name="PeerJ">
        <title>Extensive microbial diversity within the chicken gut microbiome revealed by metagenomics and culture.</title>
        <authorList>
            <person name="Gilroy R."/>
            <person name="Ravi A."/>
            <person name="Getino M."/>
            <person name="Pursley I."/>
            <person name="Horton D.L."/>
            <person name="Alikhan N.F."/>
            <person name="Baker D."/>
            <person name="Gharbi K."/>
            <person name="Hall N."/>
            <person name="Watson M."/>
            <person name="Adriaenssens E.M."/>
            <person name="Foster-Nyarko E."/>
            <person name="Jarju S."/>
            <person name="Secka A."/>
            <person name="Antonio M."/>
            <person name="Oren A."/>
            <person name="Chaudhuri R.R."/>
            <person name="La Ragione R."/>
            <person name="Hildebrand F."/>
            <person name="Pallen M.J."/>
        </authorList>
    </citation>
    <scope>NUCLEOTIDE SEQUENCE</scope>
    <source>
        <strain evidence="2">D5-748</strain>
    </source>
</reference>
<evidence type="ECO:0000256" key="1">
    <source>
        <dbReference type="SAM" id="SignalP"/>
    </source>
</evidence>
<comment type="caution">
    <text evidence="2">The sequence shown here is derived from an EMBL/GenBank/DDBJ whole genome shotgun (WGS) entry which is preliminary data.</text>
</comment>
<proteinExistence type="predicted"/>
<dbReference type="InterPro" id="IPR017853">
    <property type="entry name" value="GH"/>
</dbReference>
<protein>
    <submittedName>
        <fullName evidence="2">Endo-beta-N-acetylglucosaminidase</fullName>
    </submittedName>
</protein>
<dbReference type="InterPro" id="IPR032320">
    <property type="entry name" value="GH18_BT1044-like"/>
</dbReference>
<feature type="chain" id="PRO_5038736838" evidence="1">
    <location>
        <begin position="23"/>
        <end position="385"/>
    </location>
</feature>
<reference evidence="2" key="1">
    <citation type="submission" date="2020-10" db="EMBL/GenBank/DDBJ databases">
        <authorList>
            <person name="Gilroy R."/>
        </authorList>
    </citation>
    <scope>NUCLEOTIDE SEQUENCE</scope>
    <source>
        <strain evidence="2">D5-748</strain>
    </source>
</reference>
<evidence type="ECO:0000313" key="2">
    <source>
        <dbReference type="EMBL" id="MBO8445783.1"/>
    </source>
</evidence>
<dbReference type="PROSITE" id="PS51257">
    <property type="entry name" value="PROKAR_LIPOPROTEIN"/>
    <property type="match status" value="1"/>
</dbReference>
<dbReference type="Pfam" id="PF16141">
    <property type="entry name" value="GH18_BT1044-like"/>
    <property type="match status" value="1"/>
</dbReference>